<sequence>MLRHKLLAATTALTFAAAALPGLATDAAAGERGRPSERHLRDAGDQGYRRDAGAVRAQIDNRHGGGFTTPERGQGFDPLSDGGVLDDAREDNLNTAPDVYSTGGREEFLEDGGSISSPIVYRDGIRVLRGPAEGHWRHVVVEPVNLSRRGSVTFIASDVGAEAGNRRFRREAAAEGAVGIPAALTAAGPKIIDVAAERLDRRALPPSGIETVWSGGAKIIRIGKDYRRGADDTASAK</sequence>
<feature type="signal peptide" evidence="2">
    <location>
        <begin position="1"/>
        <end position="24"/>
    </location>
</feature>
<evidence type="ECO:0000256" key="1">
    <source>
        <dbReference type="SAM" id="MobiDB-lite"/>
    </source>
</evidence>
<keyword evidence="2" id="KW-0732">Signal</keyword>
<proteinExistence type="predicted"/>
<organism evidence="3 4">
    <name type="scientific">Jiella sonneratiae</name>
    <dbReference type="NCBI Taxonomy" id="2816856"/>
    <lineage>
        <taxon>Bacteria</taxon>
        <taxon>Pseudomonadati</taxon>
        <taxon>Pseudomonadota</taxon>
        <taxon>Alphaproteobacteria</taxon>
        <taxon>Hyphomicrobiales</taxon>
        <taxon>Aurantimonadaceae</taxon>
        <taxon>Jiella</taxon>
    </lineage>
</organism>
<feature type="region of interest" description="Disordered" evidence="1">
    <location>
        <begin position="28"/>
        <end position="107"/>
    </location>
</feature>
<name>A0ABS3J4D3_9HYPH</name>
<comment type="caution">
    <text evidence="3">The sequence shown here is derived from an EMBL/GenBank/DDBJ whole genome shotgun (WGS) entry which is preliminary data.</text>
</comment>
<dbReference type="EMBL" id="JAFMPY010000012">
    <property type="protein sequence ID" value="MBO0904543.1"/>
    <property type="molecule type" value="Genomic_DNA"/>
</dbReference>
<evidence type="ECO:0000313" key="4">
    <source>
        <dbReference type="Proteomes" id="UP000664288"/>
    </source>
</evidence>
<evidence type="ECO:0000256" key="2">
    <source>
        <dbReference type="SAM" id="SignalP"/>
    </source>
</evidence>
<feature type="chain" id="PRO_5045913357" evidence="2">
    <location>
        <begin position="25"/>
        <end position="237"/>
    </location>
</feature>
<dbReference type="RefSeq" id="WP_207351181.1">
    <property type="nucleotide sequence ID" value="NZ_JAFMPY010000012.1"/>
</dbReference>
<gene>
    <name evidence="3" type="ORF">J1C47_12920</name>
</gene>
<protein>
    <submittedName>
        <fullName evidence="3">Uncharacterized protein</fullName>
    </submittedName>
</protein>
<feature type="compositionally biased region" description="Basic and acidic residues" evidence="1">
    <location>
        <begin position="29"/>
        <end position="63"/>
    </location>
</feature>
<reference evidence="3 4" key="1">
    <citation type="submission" date="2021-03" db="EMBL/GenBank/DDBJ databases">
        <title>Whole genome sequence of Jiella sp. MQZ13P-4.</title>
        <authorList>
            <person name="Tuo L."/>
        </authorList>
    </citation>
    <scope>NUCLEOTIDE SEQUENCE [LARGE SCALE GENOMIC DNA]</scope>
    <source>
        <strain evidence="3 4">MQZ13P-4</strain>
    </source>
</reference>
<keyword evidence="4" id="KW-1185">Reference proteome</keyword>
<evidence type="ECO:0000313" key="3">
    <source>
        <dbReference type="EMBL" id="MBO0904543.1"/>
    </source>
</evidence>
<accession>A0ABS3J4D3</accession>
<dbReference type="Proteomes" id="UP000664288">
    <property type="component" value="Unassembled WGS sequence"/>
</dbReference>